<accession>A0A1M7K314</accession>
<dbReference type="Proteomes" id="UP001076655">
    <property type="component" value="Unassembled WGS sequence"/>
</dbReference>
<evidence type="ECO:0000313" key="1">
    <source>
        <dbReference type="EMBL" id="EMO9455241.1"/>
    </source>
</evidence>
<reference evidence="2" key="1">
    <citation type="submission" date="2022-08" db="EMBL/GenBank/DDBJ databases">
        <authorList>
            <person name="Dale J.L."/>
        </authorList>
    </citation>
    <scope>NUCLEOTIDE SEQUENCE</scope>
    <source>
        <strain evidence="2">2022EL-00758</strain>
    </source>
</reference>
<dbReference type="EMBL" id="ABKJEP030000003">
    <property type="protein sequence ID" value="EMO9455241.1"/>
    <property type="molecule type" value="Genomic_DNA"/>
</dbReference>
<comment type="caution">
    <text evidence="2">The sequence shown here is derived from an EMBL/GenBank/DDBJ whole genome shotgun (WGS) entry which is preliminary data.</text>
</comment>
<sequence length="54" mass="6477">MNTYTIQDAQVERQRIAEQRRKQEQKEKDDYWFRESVGLPNGRVPAEFLSGEFT</sequence>
<reference evidence="1" key="2">
    <citation type="submission" date="2024-02" db="EMBL/GenBank/DDBJ databases">
        <authorList>
            <consortium name="Clinical and Environmental Microbiology Branch: Whole genome sequencing antimicrobial resistance pathogens in the healthcare setting"/>
        </authorList>
    </citation>
    <scope>NUCLEOTIDE SEQUENCE</scope>
    <source>
        <strain evidence="1">2023KU-00017</strain>
    </source>
</reference>
<protein>
    <submittedName>
        <fullName evidence="2">Uncharacterized protein</fullName>
    </submittedName>
</protein>
<evidence type="ECO:0000313" key="3">
    <source>
        <dbReference type="Proteomes" id="UP001076655"/>
    </source>
</evidence>
<dbReference type="GeneID" id="93362281"/>
<organism evidence="2 3">
    <name type="scientific">Morganella morganii</name>
    <name type="common">Proteus morganii</name>
    <dbReference type="NCBI Taxonomy" id="582"/>
    <lineage>
        <taxon>Bacteria</taxon>
        <taxon>Pseudomonadati</taxon>
        <taxon>Pseudomonadota</taxon>
        <taxon>Gammaproteobacteria</taxon>
        <taxon>Enterobacterales</taxon>
        <taxon>Morganellaceae</taxon>
        <taxon>Morganella</taxon>
    </lineage>
</organism>
<evidence type="ECO:0000313" key="2">
    <source>
        <dbReference type="EMBL" id="MCY0788716.1"/>
    </source>
</evidence>
<dbReference type="RefSeq" id="WP_166707596.1">
    <property type="nucleotide sequence ID" value="NZ_BRRE01000001.1"/>
</dbReference>
<dbReference type="EMBL" id="JAPNMI010000002">
    <property type="protein sequence ID" value="MCY0788716.1"/>
    <property type="molecule type" value="Genomic_DNA"/>
</dbReference>
<name>A0A1M7K314_MORMO</name>
<gene>
    <name evidence="2" type="ORF">N0392_03305</name>
    <name evidence="1" type="ORF">PN925_000571</name>
</gene>
<dbReference type="AlphaFoldDB" id="A0A1M7K314"/>
<proteinExistence type="predicted"/>